<evidence type="ECO:0000313" key="2">
    <source>
        <dbReference type="Proteomes" id="UP000035553"/>
    </source>
</evidence>
<organism evidence="1 2">
    <name type="scientific">Sporolactobacillus inulinus CASD</name>
    <dbReference type="NCBI Taxonomy" id="1069536"/>
    <lineage>
        <taxon>Bacteria</taxon>
        <taxon>Bacillati</taxon>
        <taxon>Bacillota</taxon>
        <taxon>Bacilli</taxon>
        <taxon>Bacillales</taxon>
        <taxon>Sporolactobacillaceae</taxon>
        <taxon>Sporolactobacillus</taxon>
    </lineage>
</organism>
<evidence type="ECO:0000313" key="1">
    <source>
        <dbReference type="EMBL" id="KLI02253.1"/>
    </source>
</evidence>
<protein>
    <submittedName>
        <fullName evidence="1">Uncharacterized protein</fullName>
    </submittedName>
</protein>
<proteinExistence type="predicted"/>
<gene>
    <name evidence="1" type="ORF">SINU_09090</name>
</gene>
<sequence length="74" mass="8552">MGDFSIDNYTLRKEGKNLQAKSFDVPDIRTIESLHLQDFLYRIARTTVYYPAHLFDKSALKSCGISTFLMFSKP</sequence>
<comment type="caution">
    <text evidence="1">The sequence shown here is derived from an EMBL/GenBank/DDBJ whole genome shotgun (WGS) entry which is preliminary data.</text>
</comment>
<dbReference type="EMBL" id="AFVQ02000113">
    <property type="protein sequence ID" value="KLI02253.1"/>
    <property type="molecule type" value="Genomic_DNA"/>
</dbReference>
<keyword evidence="2" id="KW-1185">Reference proteome</keyword>
<reference evidence="1 2" key="1">
    <citation type="journal article" date="2011" name="J. Bacteriol.">
        <title>Draft genome sequence of Sporolactobacillus inulinus strain CASD, an efficient D-lactic acid-producing bacterium with high-concentration lactate tolerance capability.</title>
        <authorList>
            <person name="Yu B."/>
            <person name="Su F."/>
            <person name="Wang L."/>
            <person name="Xu K."/>
            <person name="Zhao B."/>
            <person name="Xu P."/>
        </authorList>
    </citation>
    <scope>NUCLEOTIDE SEQUENCE [LARGE SCALE GENOMIC DNA]</scope>
    <source>
        <strain evidence="1 2">CASD</strain>
    </source>
</reference>
<accession>A0A0U1QN71</accession>
<dbReference type="AlphaFoldDB" id="A0A0U1QN71"/>
<name>A0A0U1QN71_9BACL</name>
<dbReference type="Proteomes" id="UP000035553">
    <property type="component" value="Unassembled WGS sequence"/>
</dbReference>